<organism evidence="1 2">
    <name type="scientific">Solirubrobacter pauli</name>
    <dbReference type="NCBI Taxonomy" id="166793"/>
    <lineage>
        <taxon>Bacteria</taxon>
        <taxon>Bacillati</taxon>
        <taxon>Actinomycetota</taxon>
        <taxon>Thermoleophilia</taxon>
        <taxon>Solirubrobacterales</taxon>
        <taxon>Solirubrobacteraceae</taxon>
        <taxon>Solirubrobacter</taxon>
    </lineage>
</organism>
<dbReference type="InterPro" id="IPR046275">
    <property type="entry name" value="DUF6308"/>
</dbReference>
<proteinExistence type="predicted"/>
<dbReference type="AlphaFoldDB" id="A0A660KZF0"/>
<sequence length="255" mass="28115">MSVYGAVADGWPGATMADACTVTLVDRDYTLFIEREDDELLVLDGLALVQGFLAGDPSARPGGYNDQAGLGDREAISLADVRLVNSTMRARAEHARWAPIIAADQRWLSRIPDELDLIETDDDAWATARGDQLVNEAIARCIVPYIALARSTKVLHLKRPRAFPVLDELAIQMMGLPVPDKRQARIRVAQRAAAALRREGRRNIHALRHIQDATASERTRLTLIRLLDIALWFAHPAASADGTLREITVTIRGRG</sequence>
<reference evidence="1 2" key="1">
    <citation type="submission" date="2018-10" db="EMBL/GenBank/DDBJ databases">
        <title>Genomic Encyclopedia of Archaeal and Bacterial Type Strains, Phase II (KMG-II): from individual species to whole genera.</title>
        <authorList>
            <person name="Goeker M."/>
        </authorList>
    </citation>
    <scope>NUCLEOTIDE SEQUENCE [LARGE SCALE GENOMIC DNA]</scope>
    <source>
        <strain evidence="1 2">DSM 14954</strain>
    </source>
</reference>
<protein>
    <submittedName>
        <fullName evidence="1">Uncharacterized protein</fullName>
    </submittedName>
</protein>
<evidence type="ECO:0000313" key="1">
    <source>
        <dbReference type="EMBL" id="RKQ86059.1"/>
    </source>
</evidence>
<gene>
    <name evidence="1" type="ORF">C8N24_4068</name>
</gene>
<dbReference type="EMBL" id="RBIL01000002">
    <property type="protein sequence ID" value="RKQ86059.1"/>
    <property type="molecule type" value="Genomic_DNA"/>
</dbReference>
<dbReference type="Proteomes" id="UP000278962">
    <property type="component" value="Unassembled WGS sequence"/>
</dbReference>
<name>A0A660KZF0_9ACTN</name>
<accession>A0A660KZF0</accession>
<dbReference type="Pfam" id="PF19827">
    <property type="entry name" value="DUF6308"/>
    <property type="match status" value="1"/>
</dbReference>
<evidence type="ECO:0000313" key="2">
    <source>
        <dbReference type="Proteomes" id="UP000278962"/>
    </source>
</evidence>
<comment type="caution">
    <text evidence="1">The sequence shown here is derived from an EMBL/GenBank/DDBJ whole genome shotgun (WGS) entry which is preliminary data.</text>
</comment>
<keyword evidence="2" id="KW-1185">Reference proteome</keyword>